<accession>A0A9N7YQ43</accession>
<evidence type="ECO:0000256" key="1">
    <source>
        <dbReference type="SAM" id="MobiDB-lite"/>
    </source>
</evidence>
<name>A0A9N7YQ43_PLEPL</name>
<feature type="compositionally biased region" description="Low complexity" evidence="1">
    <location>
        <begin position="19"/>
        <end position="30"/>
    </location>
</feature>
<feature type="region of interest" description="Disordered" evidence="1">
    <location>
        <begin position="313"/>
        <end position="344"/>
    </location>
</feature>
<feature type="compositionally biased region" description="Basic and acidic residues" evidence="1">
    <location>
        <begin position="188"/>
        <end position="212"/>
    </location>
</feature>
<protein>
    <submittedName>
        <fullName evidence="2">Uncharacterized protein</fullName>
    </submittedName>
</protein>
<evidence type="ECO:0000313" key="3">
    <source>
        <dbReference type="Proteomes" id="UP001153269"/>
    </source>
</evidence>
<feature type="region of interest" description="Disordered" evidence="1">
    <location>
        <begin position="152"/>
        <end position="226"/>
    </location>
</feature>
<comment type="caution">
    <text evidence="2">The sequence shown here is derived from an EMBL/GenBank/DDBJ whole genome shotgun (WGS) entry which is preliminary data.</text>
</comment>
<gene>
    <name evidence="2" type="ORF">PLEPLA_LOCUS21411</name>
</gene>
<evidence type="ECO:0000313" key="2">
    <source>
        <dbReference type="EMBL" id="CAB1433321.1"/>
    </source>
</evidence>
<reference evidence="2" key="1">
    <citation type="submission" date="2020-03" db="EMBL/GenBank/DDBJ databases">
        <authorList>
            <person name="Weist P."/>
        </authorList>
    </citation>
    <scope>NUCLEOTIDE SEQUENCE</scope>
</reference>
<organism evidence="2 3">
    <name type="scientific">Pleuronectes platessa</name>
    <name type="common">European plaice</name>
    <dbReference type="NCBI Taxonomy" id="8262"/>
    <lineage>
        <taxon>Eukaryota</taxon>
        <taxon>Metazoa</taxon>
        <taxon>Chordata</taxon>
        <taxon>Craniata</taxon>
        <taxon>Vertebrata</taxon>
        <taxon>Euteleostomi</taxon>
        <taxon>Actinopterygii</taxon>
        <taxon>Neopterygii</taxon>
        <taxon>Teleostei</taxon>
        <taxon>Neoteleostei</taxon>
        <taxon>Acanthomorphata</taxon>
        <taxon>Carangaria</taxon>
        <taxon>Pleuronectiformes</taxon>
        <taxon>Pleuronectoidei</taxon>
        <taxon>Pleuronectidae</taxon>
        <taxon>Pleuronectes</taxon>
    </lineage>
</organism>
<dbReference type="AlphaFoldDB" id="A0A9N7YQ43"/>
<keyword evidence="3" id="KW-1185">Reference proteome</keyword>
<sequence>MPVKKRGLNSGDLAAQDKTTCTLAPLPTTPAKERKLSKGQDQTSNQTLAVTHPVQPARSPHSCSHTYTLAVGGSPPGAQPCSAEETKHWPVLTGRDPCFRADRCQKRIDGSHPEDDVYRKILLAGILPRFILDSATQGHSYGCAGAKCSLSDNEGNVAGEEERERVGGGAWRNTSEDETRRDRRRRRGEREEVRETRSGDSDRERAHSWDRRRGGRSIDPAQRAGSRFTASAGNTVSIGCWMQCEDLLRFNKLLETKNERTPPSTVIREGPSRGTDDRACGISLTPEPETFTPPYLPLLGLTDGPGPRRSFRGRFLDPSQNPLSTGRVYNPPDKHDHPAGQRRAQLAPELRGPIYSDAKPTSRWSRPPLTFSEVSNVFFREHDFSEELAPSLADHLDARVDRRLKSGDCAPNDLSVMAMDPSQGCVLEALIGSRPIIPRERESI</sequence>
<proteinExistence type="predicted"/>
<feature type="region of interest" description="Disordered" evidence="1">
    <location>
        <begin position="1"/>
        <end position="45"/>
    </location>
</feature>
<dbReference type="EMBL" id="CADEAL010001556">
    <property type="protein sequence ID" value="CAB1433321.1"/>
    <property type="molecule type" value="Genomic_DNA"/>
</dbReference>
<dbReference type="Proteomes" id="UP001153269">
    <property type="component" value="Unassembled WGS sequence"/>
</dbReference>